<keyword evidence="2" id="KW-1185">Reference proteome</keyword>
<dbReference type="AlphaFoldDB" id="A0A0K2ZEA7"/>
<organism evidence="1 2">
    <name type="scientific">Xanthomonas graminis pv. arrhenatheri LMG 727</name>
    <dbReference type="NCBI Taxonomy" id="1195923"/>
    <lineage>
        <taxon>Bacteria</taxon>
        <taxon>Pseudomonadati</taxon>
        <taxon>Pseudomonadota</taxon>
        <taxon>Gammaproteobacteria</taxon>
        <taxon>Lysobacterales</taxon>
        <taxon>Lysobacteraceae</taxon>
        <taxon>Xanthomonas</taxon>
        <taxon>Xanthomonas translucens group</taxon>
        <taxon>Xanthomonas graminis</taxon>
    </lineage>
</organism>
<evidence type="ECO:0000313" key="2">
    <source>
        <dbReference type="Proteomes" id="UP000046187"/>
    </source>
</evidence>
<protein>
    <submittedName>
        <fullName evidence="1">Uncharacterized protein</fullName>
    </submittedName>
</protein>
<dbReference type="RefSeq" id="WP_053834149.1">
    <property type="nucleotide sequence ID" value="NZ_CXOI01000006.1"/>
</dbReference>
<name>A0A0K2ZEA7_9XANT</name>
<sequence>MAEAAVEALRALADAHLSAILQRLPSDRLGRFILFIEVVRAMDYWSITAYPDSVKDAQTEQSLDLMYWGWNRAVAELFEPLDQPGAFPMMESTRESRGFAAGLMQEFGKVSLARRLADMGERGIMEITRDSEDFRMRMTEDARAQFADFVESDRLKASEARLPSSSAGWTMASMRDAMRFPDMPGNYVALANAPVRRWLRPDIEELIKPLVRPWDTGYGVMVAYDARIEVDKHYMAEALALATPWREDSGIHPDAKLGSITGGDIAGVGAALISLHAKHFGCVSVAKKLFSQVSVPQSLTIWGPKDALEESISFMSGRPEQVVRAAFNALAMTAEQAKKLADHSTPLIPLLFDLGNGFILRPVSCLTRNPFTAAKTQHHWLDPRTEHAIAANREEWMREHLYGMFGGKRYIRFPGNLKLRRGGAVLTDIDAIIYDKQTGDVGLFQLKWQDYSTNDVRQLRSKAANLSAELVDWSGKVKSWLNENGVSALDMSLRLKQKRGEAARSTLLFAISRSSVRTQGYGVKTEAPGLAMATWPQFVRARMEIGPSAWSMRDVHERLIEEHARVPNVQPLPAALSMTGSTLHIHDLWNRTDDDESSSDGGEGSVRAL</sequence>
<dbReference type="Proteomes" id="UP000046187">
    <property type="component" value="Unassembled WGS sequence"/>
</dbReference>
<dbReference type="EMBL" id="CXOI01000006">
    <property type="protein sequence ID" value="CTP83192.1"/>
    <property type="molecule type" value="Genomic_DNA"/>
</dbReference>
<evidence type="ECO:0000313" key="1">
    <source>
        <dbReference type="EMBL" id="CTP83192.1"/>
    </source>
</evidence>
<proteinExistence type="predicted"/>
<reference evidence="2" key="1">
    <citation type="submission" date="2015-07" db="EMBL/GenBank/DDBJ databases">
        <authorList>
            <person name="Wibberg D."/>
        </authorList>
    </citation>
    <scope>NUCLEOTIDE SEQUENCE [LARGE SCALE GENOMIC DNA]</scope>
</reference>
<accession>A0A0K2ZEA7</accession>
<gene>
    <name evidence="1" type="ORF">XTALMG727_0547</name>
</gene>